<sequence length="211" mass="21197">MHIPDGYLSMEVWTATTVAGAAAAGYALRRTRTALAQPQVPAAALAGAFIFAAQMLNFPIAGGTSGHFLGSALAAILFGPWAAAVIMSAVLIIQAVLFHDGGITALGANILCTAIIGSFAGYGVYQAGLRLLKGRLQAAASFAAAWVSIVAASCGVALLLALSGAAPLSAALPAMLGWHALIGIGEGLITMAAAAYLTERRTSLAREGAFA</sequence>
<evidence type="ECO:0000256" key="5">
    <source>
        <dbReference type="ARBA" id="ARBA00022989"/>
    </source>
</evidence>
<organism evidence="8 9">
    <name type="scientific">Thermobacillus xylanilyticus</name>
    <dbReference type="NCBI Taxonomy" id="76633"/>
    <lineage>
        <taxon>Bacteria</taxon>
        <taxon>Bacillati</taxon>
        <taxon>Bacillota</taxon>
        <taxon>Bacilli</taxon>
        <taxon>Bacillales</taxon>
        <taxon>Paenibacillaceae</taxon>
        <taxon>Thermobacillus</taxon>
    </lineage>
</organism>
<keyword evidence="4 7" id="KW-0812">Transmembrane</keyword>
<feature type="transmembrane region" description="Helical" evidence="7">
    <location>
        <begin position="40"/>
        <end position="60"/>
    </location>
</feature>
<feature type="transmembrane region" description="Helical" evidence="7">
    <location>
        <begin position="103"/>
        <end position="125"/>
    </location>
</feature>
<dbReference type="PANTHER" id="PTHR34229">
    <property type="entry name" value="METAL TRANSPORT PROTEIN HI_1621-RELATED"/>
    <property type="match status" value="1"/>
</dbReference>
<feature type="transmembrane region" description="Helical" evidence="7">
    <location>
        <begin position="72"/>
        <end position="97"/>
    </location>
</feature>
<evidence type="ECO:0000256" key="6">
    <source>
        <dbReference type="ARBA" id="ARBA00023136"/>
    </source>
</evidence>
<keyword evidence="3" id="KW-1003">Cell membrane</keyword>
<keyword evidence="6 7" id="KW-0472">Membrane</keyword>
<accession>A0ABN7S190</accession>
<dbReference type="RefSeq" id="WP_213484863.1">
    <property type="nucleotide sequence ID" value="NZ_CAJRAY010000061.1"/>
</dbReference>
<name>A0ABN7S190_THEXY</name>
<keyword evidence="5 7" id="KW-1133">Transmembrane helix</keyword>
<dbReference type="Pfam" id="PF01891">
    <property type="entry name" value="CbiM"/>
    <property type="match status" value="1"/>
</dbReference>
<feature type="transmembrane region" description="Helical" evidence="7">
    <location>
        <begin position="176"/>
        <end position="197"/>
    </location>
</feature>
<gene>
    <name evidence="8" type="primary">txxe 2456</name>
    <name evidence="8" type="ORF">TXXE_12345</name>
</gene>
<evidence type="ECO:0000256" key="7">
    <source>
        <dbReference type="SAM" id="Phobius"/>
    </source>
</evidence>
<dbReference type="EMBL" id="CAJRAY010000061">
    <property type="protein sequence ID" value="CAG5088818.1"/>
    <property type="molecule type" value="Genomic_DNA"/>
</dbReference>
<evidence type="ECO:0000256" key="1">
    <source>
        <dbReference type="ARBA" id="ARBA00004651"/>
    </source>
</evidence>
<comment type="caution">
    <text evidence="8">The sequence shown here is derived from an EMBL/GenBank/DDBJ whole genome shotgun (WGS) entry which is preliminary data.</text>
</comment>
<keyword evidence="2" id="KW-0813">Transport</keyword>
<dbReference type="InterPro" id="IPR002751">
    <property type="entry name" value="CbiM/NikMN"/>
</dbReference>
<dbReference type="PANTHER" id="PTHR34229:SF1">
    <property type="entry name" value="METAL TRANSPORT PROTEIN HI_1621-RELATED"/>
    <property type="match status" value="1"/>
</dbReference>
<evidence type="ECO:0000256" key="3">
    <source>
        <dbReference type="ARBA" id="ARBA00022475"/>
    </source>
</evidence>
<reference evidence="8 9" key="1">
    <citation type="submission" date="2021-04" db="EMBL/GenBank/DDBJ databases">
        <authorList>
            <person name="Rakotoarivonina H."/>
        </authorList>
    </citation>
    <scope>NUCLEOTIDE SEQUENCE [LARGE SCALE GENOMIC DNA]</scope>
    <source>
        <strain evidence="8 9">XE</strain>
    </source>
</reference>
<evidence type="ECO:0000313" key="8">
    <source>
        <dbReference type="EMBL" id="CAG5088818.1"/>
    </source>
</evidence>
<evidence type="ECO:0000313" key="9">
    <source>
        <dbReference type="Proteomes" id="UP000681526"/>
    </source>
</evidence>
<evidence type="ECO:0000256" key="2">
    <source>
        <dbReference type="ARBA" id="ARBA00022448"/>
    </source>
</evidence>
<evidence type="ECO:0000256" key="4">
    <source>
        <dbReference type="ARBA" id="ARBA00022692"/>
    </source>
</evidence>
<comment type="subcellular location">
    <subcellularLocation>
        <location evidence="1">Cell membrane</location>
        <topology evidence="1">Multi-pass membrane protein</topology>
    </subcellularLocation>
</comment>
<proteinExistence type="predicted"/>
<keyword evidence="9" id="KW-1185">Reference proteome</keyword>
<feature type="transmembrane region" description="Helical" evidence="7">
    <location>
        <begin position="137"/>
        <end position="164"/>
    </location>
</feature>
<dbReference type="Gene3D" id="1.10.1760.20">
    <property type="match status" value="1"/>
</dbReference>
<dbReference type="Proteomes" id="UP000681526">
    <property type="component" value="Unassembled WGS sequence"/>
</dbReference>
<protein>
    <submittedName>
        <fullName evidence="8">Fused nickel transport protein NikMN</fullName>
    </submittedName>
</protein>